<dbReference type="AlphaFoldDB" id="B1L565"/>
<dbReference type="GO" id="GO:0016854">
    <property type="term" value="F:racemase and epimerase activity"/>
    <property type="evidence" value="ECO:0000318"/>
    <property type="project" value="GO_Central"/>
</dbReference>
<feature type="site" description="Participates in a stacking interaction with the thymidine ring of dTDP-4-oxo-6-deoxyglucose" evidence="2">
    <location>
        <position position="137"/>
    </location>
</feature>
<gene>
    <name evidence="4" type="ordered locus">Kcr_0848</name>
</gene>
<proteinExistence type="inferred from homology"/>
<comment type="function">
    <text evidence="3">Catalyzes the epimerization of the C3' and C5'positions of dTDP-6-deoxy-D-xylo-4-hexulose, forming dTDP-6-deoxy-L-lyxo-4-hexulose.</text>
</comment>
<accession>B1L565</accession>
<dbReference type="NCBIfam" id="TIGR01221">
    <property type="entry name" value="rmlC"/>
    <property type="match status" value="1"/>
</dbReference>
<dbReference type="EC" id="5.1.3.13" evidence="3"/>
<name>B1L565_KORCO</name>
<dbReference type="OrthoDB" id="2990at2157"/>
<comment type="catalytic activity">
    <reaction evidence="3">
        <text>dTDP-4-dehydro-6-deoxy-alpha-D-glucose = dTDP-4-dehydro-beta-L-rhamnose</text>
        <dbReference type="Rhea" id="RHEA:16969"/>
        <dbReference type="ChEBI" id="CHEBI:57649"/>
        <dbReference type="ChEBI" id="CHEBI:62830"/>
        <dbReference type="EC" id="5.1.3.13"/>
    </reaction>
</comment>
<evidence type="ECO:0000313" key="4">
    <source>
        <dbReference type="EMBL" id="ACB07594.1"/>
    </source>
</evidence>
<dbReference type="InParanoid" id="B1L565"/>
<keyword evidence="5" id="KW-1185">Reference proteome</keyword>
<sequence length="180" mass="20848">MPFKSFKRLEIPDLLLIDHVLFPDSRGFFTELYKKSDFTGNGIPHDFVQVNLSYSRKGVVRGLHYQLKPMEQGKLVYVISGKVFDVAVDIRRGSKWFGRYVSVLLEPGLALWIPPGFAHGFQALEDTYFLYLVTKEYSPQHERCIKWDDQEIGIEWPLKEAVLSERDSKCPPLKSCETNF</sequence>
<dbReference type="PANTHER" id="PTHR21047">
    <property type="entry name" value="DTDP-6-DEOXY-D-GLUCOSE-3,5 EPIMERASE"/>
    <property type="match status" value="1"/>
</dbReference>
<dbReference type="GO" id="GO:0005829">
    <property type="term" value="C:cytosol"/>
    <property type="evidence" value="ECO:0000318"/>
    <property type="project" value="GO_Central"/>
</dbReference>
<dbReference type="Gene3D" id="2.60.120.10">
    <property type="entry name" value="Jelly Rolls"/>
    <property type="match status" value="1"/>
</dbReference>
<protein>
    <recommendedName>
        <fullName evidence="3">dTDP-4-dehydrorhamnose 3,5-epimerase</fullName>
        <ecNumber evidence="3">5.1.3.13</ecNumber>
    </recommendedName>
    <alternativeName>
        <fullName evidence="3">Thymidine diphospho-4-keto-rhamnose 3,5-epimerase</fullName>
    </alternativeName>
</protein>
<comment type="subunit">
    <text evidence="3">Homodimer.</text>
</comment>
<dbReference type="Proteomes" id="UP000001686">
    <property type="component" value="Chromosome"/>
</dbReference>
<dbReference type="InterPro" id="IPR014710">
    <property type="entry name" value="RmlC-like_jellyroll"/>
</dbReference>
<dbReference type="UniPathway" id="UPA00124"/>
<evidence type="ECO:0000256" key="1">
    <source>
        <dbReference type="PIRSR" id="PIRSR600888-1"/>
    </source>
</evidence>
<feature type="active site" description="Proton donor" evidence="1">
    <location>
        <position position="131"/>
    </location>
</feature>
<evidence type="ECO:0000313" key="5">
    <source>
        <dbReference type="Proteomes" id="UP000001686"/>
    </source>
</evidence>
<evidence type="ECO:0000256" key="2">
    <source>
        <dbReference type="PIRSR" id="PIRSR600888-3"/>
    </source>
</evidence>
<dbReference type="eggNOG" id="arCOG04188">
    <property type="taxonomic scope" value="Archaea"/>
</dbReference>
<dbReference type="GO" id="GO:0000271">
    <property type="term" value="P:polysaccharide biosynthetic process"/>
    <property type="evidence" value="ECO:0000318"/>
    <property type="project" value="GO_Central"/>
</dbReference>
<dbReference type="EnsemblBacteria" id="ACB07594">
    <property type="protein sequence ID" value="ACB07594"/>
    <property type="gene ID" value="Kcr_0848"/>
</dbReference>
<keyword evidence="3 4" id="KW-0413">Isomerase</keyword>
<dbReference type="CDD" id="cd00438">
    <property type="entry name" value="cupin_RmlC"/>
    <property type="match status" value="1"/>
</dbReference>
<organism evidence="4 5">
    <name type="scientific">Korarchaeum cryptofilum (strain OPF8)</name>
    <dbReference type="NCBI Taxonomy" id="374847"/>
    <lineage>
        <taxon>Archaea</taxon>
        <taxon>Thermoproteota</taxon>
        <taxon>Candidatus Korarchaeia</taxon>
        <taxon>Candidatus Korarchaeales</taxon>
        <taxon>Candidatus Korarchaeaceae</taxon>
        <taxon>Candidatus Korarchaeum</taxon>
    </lineage>
</organism>
<comment type="similarity">
    <text evidence="3">Belongs to the dTDP-4-dehydrorhamnose 3,5-epimerase family.</text>
</comment>
<feature type="active site" description="Proton acceptor" evidence="1">
    <location>
        <position position="64"/>
    </location>
</feature>
<dbReference type="HOGENOM" id="CLU_090940_1_1_2"/>
<dbReference type="RefSeq" id="WP_012309491.1">
    <property type="nucleotide sequence ID" value="NC_010482.1"/>
</dbReference>
<dbReference type="EMBL" id="CP000968">
    <property type="protein sequence ID" value="ACB07594.1"/>
    <property type="molecule type" value="Genomic_DNA"/>
</dbReference>
<dbReference type="FunCoup" id="B1L565">
    <property type="interactions" value="8"/>
</dbReference>
<dbReference type="InterPro" id="IPR000888">
    <property type="entry name" value="RmlC-like"/>
</dbReference>
<evidence type="ECO:0000256" key="3">
    <source>
        <dbReference type="RuleBase" id="RU364069"/>
    </source>
</evidence>
<dbReference type="STRING" id="374847.Kcr_0848"/>
<dbReference type="GO" id="GO:0008830">
    <property type="term" value="F:dTDP-4-dehydrorhamnose 3,5-epimerase activity"/>
    <property type="evidence" value="ECO:0007669"/>
    <property type="project" value="UniProtKB-UniRule"/>
</dbReference>
<comment type="pathway">
    <text evidence="3">Carbohydrate biosynthesis; dTDP-L-rhamnose biosynthesis.</text>
</comment>
<dbReference type="KEGG" id="kcr:Kcr_0848"/>
<dbReference type="PhylomeDB" id="B1L565"/>
<dbReference type="GeneID" id="6094125"/>
<dbReference type="GO" id="GO:0019305">
    <property type="term" value="P:dTDP-rhamnose biosynthetic process"/>
    <property type="evidence" value="ECO:0007669"/>
    <property type="project" value="UniProtKB-UniRule"/>
</dbReference>
<dbReference type="InterPro" id="IPR011051">
    <property type="entry name" value="RmlC_Cupin_sf"/>
</dbReference>
<dbReference type="SUPFAM" id="SSF51182">
    <property type="entry name" value="RmlC-like cupins"/>
    <property type="match status" value="1"/>
</dbReference>
<dbReference type="PANTHER" id="PTHR21047:SF2">
    <property type="entry name" value="THYMIDINE DIPHOSPHO-4-KETO-RHAMNOSE 3,5-EPIMERASE"/>
    <property type="match status" value="1"/>
</dbReference>
<dbReference type="Pfam" id="PF00908">
    <property type="entry name" value="dTDP_sugar_isom"/>
    <property type="match status" value="1"/>
</dbReference>
<reference evidence="4 5" key="1">
    <citation type="journal article" date="2008" name="Proc. Natl. Acad. Sci. U.S.A.">
        <title>A korarchaeal genome reveals new insights into the evolution of the Archaea.</title>
        <authorList>
            <person name="Elkins J.G."/>
            <person name="Podar M."/>
            <person name="Graham D.E."/>
            <person name="Makarova K.S."/>
            <person name="Wolf Y."/>
            <person name="Randau L."/>
            <person name="Hedlund B.P."/>
            <person name="Brochier-Armanet C."/>
            <person name="Kunin V."/>
            <person name="Anderson I."/>
            <person name="Lapidus A."/>
            <person name="Goltsman E."/>
            <person name="Barry K."/>
            <person name="Koonin E.V."/>
            <person name="Hugenholtz P."/>
            <person name="Kyrpides N."/>
            <person name="Wanner G."/>
            <person name="Richardson P."/>
            <person name="Keller M."/>
            <person name="Stetter K.O."/>
        </authorList>
    </citation>
    <scope>NUCLEOTIDE SEQUENCE [LARGE SCALE GENOMIC DNA]</scope>
    <source>
        <strain evidence="5">OPF8</strain>
    </source>
</reference>